<organism evidence="1 2">
    <name type="scientific">Halomicronema hongdechloris C2206</name>
    <dbReference type="NCBI Taxonomy" id="1641165"/>
    <lineage>
        <taxon>Bacteria</taxon>
        <taxon>Bacillati</taxon>
        <taxon>Cyanobacteriota</taxon>
        <taxon>Cyanophyceae</taxon>
        <taxon>Nodosilineales</taxon>
        <taxon>Nodosilineaceae</taxon>
        <taxon>Halomicronema</taxon>
    </lineage>
</organism>
<sequence length="64" mass="7117">MPTHADSLTTRHWLFGMADGSRDRRFTVIALDGVVACQIVPSARDWRNLDDPMLSGPRDIIAGH</sequence>
<dbReference type="AlphaFoldDB" id="A0A1Z3HIT2"/>
<dbReference type="Proteomes" id="UP000191901">
    <property type="component" value="Chromosome"/>
</dbReference>
<evidence type="ECO:0000313" key="2">
    <source>
        <dbReference type="Proteomes" id="UP000191901"/>
    </source>
</evidence>
<proteinExistence type="predicted"/>
<keyword evidence="2" id="KW-1185">Reference proteome</keyword>
<protein>
    <submittedName>
        <fullName evidence="1">Uncharacterized protein</fullName>
    </submittedName>
</protein>
<reference evidence="1 2" key="1">
    <citation type="journal article" date="2016" name="Biochim. Biophys. Acta">
        <title>Characterization of red-shifted phycobilisomes isolated from the chlorophyll f-containing cyanobacterium Halomicronema hongdechloris.</title>
        <authorList>
            <person name="Li Y."/>
            <person name="Lin Y."/>
            <person name="Garvey C.J."/>
            <person name="Birch D."/>
            <person name="Corkery R.W."/>
            <person name="Loughlin P.C."/>
            <person name="Scheer H."/>
            <person name="Willows R.D."/>
            <person name="Chen M."/>
        </authorList>
    </citation>
    <scope>NUCLEOTIDE SEQUENCE [LARGE SCALE GENOMIC DNA]</scope>
    <source>
        <strain evidence="1 2">C2206</strain>
    </source>
</reference>
<name>A0A1Z3HIT2_9CYAN</name>
<dbReference type="KEGG" id="hhg:XM38_011640"/>
<dbReference type="EMBL" id="CP021983">
    <property type="protein sequence ID" value="ASC70229.1"/>
    <property type="molecule type" value="Genomic_DNA"/>
</dbReference>
<dbReference type="STRING" id="1641165.XM38_14765"/>
<evidence type="ECO:0000313" key="1">
    <source>
        <dbReference type="EMBL" id="ASC70229.1"/>
    </source>
</evidence>
<accession>A0A1Z3HIT2</accession>
<gene>
    <name evidence="1" type="ORF">XM38_011640</name>
</gene>